<organism evidence="8 12">
    <name type="scientific">Rotaria sordida</name>
    <dbReference type="NCBI Taxonomy" id="392033"/>
    <lineage>
        <taxon>Eukaryota</taxon>
        <taxon>Metazoa</taxon>
        <taxon>Spiralia</taxon>
        <taxon>Gnathifera</taxon>
        <taxon>Rotifera</taxon>
        <taxon>Eurotatoria</taxon>
        <taxon>Bdelloidea</taxon>
        <taxon>Philodinida</taxon>
        <taxon>Philodinidae</taxon>
        <taxon>Rotaria</taxon>
    </lineage>
</organism>
<feature type="domain" description="BRCT" evidence="7">
    <location>
        <begin position="204"/>
        <end position="294"/>
    </location>
</feature>
<reference evidence="8" key="1">
    <citation type="submission" date="2021-02" db="EMBL/GenBank/DDBJ databases">
        <authorList>
            <person name="Nowell W R."/>
        </authorList>
    </citation>
    <scope>NUCLEOTIDE SEQUENCE</scope>
</reference>
<dbReference type="EMBL" id="CAJOAX010002701">
    <property type="protein sequence ID" value="CAF3813600.1"/>
    <property type="molecule type" value="Genomic_DNA"/>
</dbReference>
<dbReference type="Pfam" id="PF16589">
    <property type="entry name" value="BRCT_2"/>
    <property type="match status" value="1"/>
</dbReference>
<keyword evidence="2" id="KW-0677">Repeat</keyword>
<dbReference type="AlphaFoldDB" id="A0A814W9F8"/>
<dbReference type="EMBL" id="CAJNOO010001793">
    <property type="protein sequence ID" value="CAF1199230.1"/>
    <property type="molecule type" value="Genomic_DNA"/>
</dbReference>
<name>A0A814W9F8_9BILA</name>
<dbReference type="GO" id="GO:0031436">
    <property type="term" value="C:BRCA1-BARD1 complex"/>
    <property type="evidence" value="ECO:0007669"/>
    <property type="project" value="TreeGrafter"/>
</dbReference>
<dbReference type="GO" id="GO:0004842">
    <property type="term" value="F:ubiquitin-protein transferase activity"/>
    <property type="evidence" value="ECO:0007669"/>
    <property type="project" value="TreeGrafter"/>
</dbReference>
<proteinExistence type="predicted"/>
<evidence type="ECO:0000256" key="4">
    <source>
        <dbReference type="ARBA" id="ARBA00023204"/>
    </source>
</evidence>
<evidence type="ECO:0000256" key="2">
    <source>
        <dbReference type="ARBA" id="ARBA00022737"/>
    </source>
</evidence>
<keyword evidence="4" id="KW-0234">DNA repair</keyword>
<accession>A0A814W9F8</accession>
<evidence type="ECO:0000313" key="12">
    <source>
        <dbReference type="Proteomes" id="UP000663882"/>
    </source>
</evidence>
<evidence type="ECO:0000256" key="1">
    <source>
        <dbReference type="ARBA" id="ARBA00004123"/>
    </source>
</evidence>
<dbReference type="Proteomes" id="UP000663882">
    <property type="component" value="Unassembled WGS sequence"/>
</dbReference>
<feature type="region of interest" description="Disordered" evidence="6">
    <location>
        <begin position="118"/>
        <end position="144"/>
    </location>
</feature>
<dbReference type="PANTHER" id="PTHR13763">
    <property type="entry name" value="BREAST CANCER TYPE 1 SUSCEPTIBILITY PROTEIN BRCA1"/>
    <property type="match status" value="1"/>
</dbReference>
<evidence type="ECO:0000313" key="9">
    <source>
        <dbReference type="EMBL" id="CAF1477805.1"/>
    </source>
</evidence>
<evidence type="ECO:0000256" key="6">
    <source>
        <dbReference type="SAM" id="MobiDB-lite"/>
    </source>
</evidence>
<dbReference type="OrthoDB" id="10011173at2759"/>
<feature type="region of interest" description="Disordered" evidence="6">
    <location>
        <begin position="167"/>
        <end position="196"/>
    </location>
</feature>
<evidence type="ECO:0000256" key="5">
    <source>
        <dbReference type="ARBA" id="ARBA00023242"/>
    </source>
</evidence>
<comment type="subcellular location">
    <subcellularLocation>
        <location evidence="1">Nucleus</location>
    </subcellularLocation>
</comment>
<dbReference type="Pfam" id="PF00533">
    <property type="entry name" value="BRCT"/>
    <property type="match status" value="1"/>
</dbReference>
<dbReference type="GO" id="GO:0070531">
    <property type="term" value="C:BRCA1-A complex"/>
    <property type="evidence" value="ECO:0007669"/>
    <property type="project" value="TreeGrafter"/>
</dbReference>
<evidence type="ECO:0000313" key="11">
    <source>
        <dbReference type="Proteomes" id="UP000663870"/>
    </source>
</evidence>
<dbReference type="InterPro" id="IPR001357">
    <property type="entry name" value="BRCT_dom"/>
</dbReference>
<evidence type="ECO:0000259" key="7">
    <source>
        <dbReference type="PROSITE" id="PS50172"/>
    </source>
</evidence>
<dbReference type="Proteomes" id="UP000663823">
    <property type="component" value="Unassembled WGS sequence"/>
</dbReference>
<feature type="compositionally biased region" description="Polar residues" evidence="6">
    <location>
        <begin position="167"/>
        <end position="187"/>
    </location>
</feature>
<comment type="caution">
    <text evidence="8">The sequence shown here is derived from an EMBL/GenBank/DDBJ whole genome shotgun (WGS) entry which is preliminary data.</text>
</comment>
<feature type="domain" description="BRCT" evidence="7">
    <location>
        <begin position="326"/>
        <end position="431"/>
    </location>
</feature>
<evidence type="ECO:0000313" key="8">
    <source>
        <dbReference type="EMBL" id="CAF1199230.1"/>
    </source>
</evidence>
<dbReference type="Gene3D" id="3.40.50.10190">
    <property type="entry name" value="BRCT domain"/>
    <property type="match status" value="2"/>
</dbReference>
<evidence type="ECO:0000313" key="10">
    <source>
        <dbReference type="EMBL" id="CAF3813600.1"/>
    </source>
</evidence>
<keyword evidence="5" id="KW-0539">Nucleus</keyword>
<keyword evidence="3" id="KW-0227">DNA damage</keyword>
<dbReference type="SMART" id="SM00292">
    <property type="entry name" value="BRCT"/>
    <property type="match status" value="2"/>
</dbReference>
<dbReference type="EMBL" id="CAJNOL010002229">
    <property type="protein sequence ID" value="CAF1477805.1"/>
    <property type="molecule type" value="Genomic_DNA"/>
</dbReference>
<evidence type="ECO:0000256" key="3">
    <source>
        <dbReference type="ARBA" id="ARBA00022763"/>
    </source>
</evidence>
<gene>
    <name evidence="9" type="ORF">JXQ802_LOCUS39126</name>
    <name evidence="10" type="ORF">OTI717_LOCUS18972</name>
    <name evidence="8" type="ORF">RFH988_LOCUS24504</name>
</gene>
<protein>
    <recommendedName>
        <fullName evidence="7">BRCT domain-containing protein</fullName>
    </recommendedName>
</protein>
<dbReference type="Proteomes" id="UP000663870">
    <property type="component" value="Unassembled WGS sequence"/>
</dbReference>
<dbReference type="PANTHER" id="PTHR13763:SF0">
    <property type="entry name" value="BREAST CANCER TYPE 1 SUSCEPTIBILITY PROTEIN"/>
    <property type="match status" value="1"/>
</dbReference>
<keyword evidence="11" id="KW-1185">Reference proteome</keyword>
<dbReference type="SUPFAM" id="SSF52113">
    <property type="entry name" value="BRCT domain"/>
    <property type="match status" value="2"/>
</dbReference>
<feature type="compositionally biased region" description="Polar residues" evidence="6">
    <location>
        <begin position="122"/>
        <end position="144"/>
    </location>
</feature>
<dbReference type="GO" id="GO:0045944">
    <property type="term" value="P:positive regulation of transcription by RNA polymerase II"/>
    <property type="evidence" value="ECO:0007669"/>
    <property type="project" value="TreeGrafter"/>
</dbReference>
<dbReference type="PROSITE" id="PS50172">
    <property type="entry name" value="BRCT"/>
    <property type="match status" value="2"/>
</dbReference>
<dbReference type="InterPro" id="IPR036420">
    <property type="entry name" value="BRCT_dom_sf"/>
</dbReference>
<dbReference type="GO" id="GO:0000724">
    <property type="term" value="P:double-strand break repair via homologous recombination"/>
    <property type="evidence" value="ECO:0007669"/>
    <property type="project" value="TreeGrafter"/>
</dbReference>
<dbReference type="InterPro" id="IPR031099">
    <property type="entry name" value="BRCA1-associated"/>
</dbReference>
<sequence length="443" mass="50635">MTTTASTSSNLPDKDQIRVHVRRDGSIERQRFNGRVWRQLCKYDGGEECQAFVAYRSLCVGHYHQISGITVNESKRRQLIQQSAAAAASSKATTTTMIPSKLRCSIETPLTLGLKNWRRKTAQPNSSTSINKRSSQISLVNNNSNKRRKSDEWVLLKRCRYDSSQNIPPVQSILPNTSTTLDESTATSDSNQACSSASSMDSHADDYILAQKSISITASRLTDEQMDRLDQFLQRFNIHYSDEIDEKTTHLITDDTTIPFICALSSKVVHALARHLTVLSIRWIDECLHCNKLLLDELALQFEIRGDLTCSTMYHGGMQRSRLIPRRHSLFSKYIFMLKCNGVQNLMDNQELRTLITLCGGYTCSSLRTDQVTRWTAQGKMIVVLCEQSYVEERQDKYWKCVELGIRFCSPEFIIESIAQYQVQDYAIYEEEPQQNEDDNDEE</sequence>